<name>A0ABV3Y4R4_9ACTN</name>
<reference evidence="1 2" key="1">
    <citation type="submission" date="2024-07" db="EMBL/GenBank/DDBJ databases">
        <title>Draft Genome Sequence of Ferrimicrobium acidiphilum Strain YE2023, Isolated from a Pulp of Bioleach Reactor.</title>
        <authorList>
            <person name="Elkina Y.A."/>
            <person name="Bulaeva A.G."/>
            <person name="Beletsky A.V."/>
            <person name="Mardanov A.V."/>
        </authorList>
    </citation>
    <scope>NUCLEOTIDE SEQUENCE [LARGE SCALE GENOMIC DNA]</scope>
    <source>
        <strain evidence="1 2">YE2023</strain>
    </source>
</reference>
<dbReference type="EMBL" id="JBFSHR010000059">
    <property type="protein sequence ID" value="MEX6430530.1"/>
    <property type="molecule type" value="Genomic_DNA"/>
</dbReference>
<dbReference type="Proteomes" id="UP001560267">
    <property type="component" value="Unassembled WGS sequence"/>
</dbReference>
<sequence>MPARRAIALEAVVRQERGRWVVAGYVVYESEVVEKTFGSYHTRREAEVAAAWIHRSTNRW</sequence>
<organism evidence="1 2">
    <name type="scientific">Ferrimicrobium acidiphilum</name>
    <dbReference type="NCBI Taxonomy" id="121039"/>
    <lineage>
        <taxon>Bacteria</taxon>
        <taxon>Bacillati</taxon>
        <taxon>Actinomycetota</taxon>
        <taxon>Acidimicrobiia</taxon>
        <taxon>Acidimicrobiales</taxon>
        <taxon>Acidimicrobiaceae</taxon>
        <taxon>Ferrimicrobium</taxon>
    </lineage>
</organism>
<gene>
    <name evidence="1" type="ORF">AB6A68_11910</name>
</gene>
<evidence type="ECO:0000313" key="1">
    <source>
        <dbReference type="EMBL" id="MEX6430530.1"/>
    </source>
</evidence>
<protein>
    <submittedName>
        <fullName evidence="1">Uncharacterized protein</fullName>
    </submittedName>
</protein>
<accession>A0ABV3Y4R4</accession>
<keyword evidence="2" id="KW-1185">Reference proteome</keyword>
<dbReference type="RefSeq" id="WP_298382732.1">
    <property type="nucleotide sequence ID" value="NZ_JBFSHR010000059.1"/>
</dbReference>
<evidence type="ECO:0000313" key="2">
    <source>
        <dbReference type="Proteomes" id="UP001560267"/>
    </source>
</evidence>
<proteinExistence type="predicted"/>
<comment type="caution">
    <text evidence="1">The sequence shown here is derived from an EMBL/GenBank/DDBJ whole genome shotgun (WGS) entry which is preliminary data.</text>
</comment>